<evidence type="ECO:0000313" key="1">
    <source>
        <dbReference type="EMBL" id="KAL2652077.1"/>
    </source>
</evidence>
<protein>
    <submittedName>
        <fullName evidence="1">Uncharacterized protein</fullName>
    </submittedName>
</protein>
<gene>
    <name evidence="1" type="ORF">R1flu_020205</name>
</gene>
<proteinExistence type="predicted"/>
<dbReference type="Proteomes" id="UP001605036">
    <property type="component" value="Unassembled WGS sequence"/>
</dbReference>
<sequence length="88" mass="9817">MAVQEVNKDAEVSQRVMKLQTTQEIIKAALKEQERKNTELIASLRIVEWELDDACKKTMRSQASMAALLLQEAGSARKLQAAAVLAYL</sequence>
<organism evidence="1 2">
    <name type="scientific">Riccia fluitans</name>
    <dbReference type="NCBI Taxonomy" id="41844"/>
    <lineage>
        <taxon>Eukaryota</taxon>
        <taxon>Viridiplantae</taxon>
        <taxon>Streptophyta</taxon>
        <taxon>Embryophyta</taxon>
        <taxon>Marchantiophyta</taxon>
        <taxon>Marchantiopsida</taxon>
        <taxon>Marchantiidae</taxon>
        <taxon>Marchantiales</taxon>
        <taxon>Ricciaceae</taxon>
        <taxon>Riccia</taxon>
    </lineage>
</organism>
<comment type="caution">
    <text evidence="1">The sequence shown here is derived from an EMBL/GenBank/DDBJ whole genome shotgun (WGS) entry which is preliminary data.</text>
</comment>
<dbReference type="AlphaFoldDB" id="A0ABD1ZLB1"/>
<accession>A0ABD1ZLB1</accession>
<reference evidence="1 2" key="1">
    <citation type="submission" date="2024-09" db="EMBL/GenBank/DDBJ databases">
        <title>Chromosome-scale assembly of Riccia fluitans.</title>
        <authorList>
            <person name="Paukszto L."/>
            <person name="Sawicki J."/>
            <person name="Karawczyk K."/>
            <person name="Piernik-Szablinska J."/>
            <person name="Szczecinska M."/>
            <person name="Mazdziarz M."/>
        </authorList>
    </citation>
    <scope>NUCLEOTIDE SEQUENCE [LARGE SCALE GENOMIC DNA]</scope>
    <source>
        <strain evidence="1">Rf_01</strain>
        <tissue evidence="1">Aerial parts of the thallus</tissue>
    </source>
</reference>
<evidence type="ECO:0000313" key="2">
    <source>
        <dbReference type="Proteomes" id="UP001605036"/>
    </source>
</evidence>
<keyword evidence="2" id="KW-1185">Reference proteome</keyword>
<dbReference type="EMBL" id="JBHFFA010000001">
    <property type="protein sequence ID" value="KAL2652077.1"/>
    <property type="molecule type" value="Genomic_DNA"/>
</dbReference>
<name>A0ABD1ZLB1_9MARC</name>